<evidence type="ECO:0000256" key="2">
    <source>
        <dbReference type="SAM" id="Phobius"/>
    </source>
</evidence>
<evidence type="ECO:0000313" key="3">
    <source>
        <dbReference type="EMBL" id="ASM55340.1"/>
    </source>
</evidence>
<evidence type="ECO:0000313" key="4">
    <source>
        <dbReference type="Proteomes" id="UP000198329"/>
    </source>
</evidence>
<evidence type="ECO:0008006" key="5">
    <source>
        <dbReference type="Google" id="ProtNLM"/>
    </source>
</evidence>
<organism evidence="3 4">
    <name type="scientific">Pseudoalteromonas nigrifaciens</name>
    <dbReference type="NCBI Taxonomy" id="28109"/>
    <lineage>
        <taxon>Bacteria</taxon>
        <taxon>Pseudomonadati</taxon>
        <taxon>Pseudomonadota</taxon>
        <taxon>Gammaproteobacteria</taxon>
        <taxon>Alteromonadales</taxon>
        <taxon>Pseudoalteromonadaceae</taxon>
        <taxon>Pseudoalteromonas</taxon>
    </lineage>
</organism>
<keyword evidence="2" id="KW-0472">Membrane</keyword>
<protein>
    <recommendedName>
        <fullName evidence="5">Fimbrial assembly protein (PilN)</fullName>
    </recommendedName>
</protein>
<gene>
    <name evidence="3" type="ORF">PNIG_a3446</name>
</gene>
<feature type="transmembrane region" description="Helical" evidence="2">
    <location>
        <begin position="20"/>
        <end position="42"/>
    </location>
</feature>
<name>A0AAC9XYN8_9GAMM</name>
<keyword evidence="2" id="KW-0812">Transmembrane</keyword>
<dbReference type="GeneID" id="300942964"/>
<dbReference type="EMBL" id="CP011036">
    <property type="protein sequence ID" value="ASM55340.1"/>
    <property type="molecule type" value="Genomic_DNA"/>
</dbReference>
<keyword evidence="2" id="KW-1133">Transmembrane helix</keyword>
<dbReference type="RefSeq" id="WP_011329343.1">
    <property type="nucleotide sequence ID" value="NZ_BJXZ01000028.1"/>
</dbReference>
<reference evidence="3 4" key="1">
    <citation type="submission" date="2015-03" db="EMBL/GenBank/DDBJ databases">
        <authorList>
            <person name="Xie B.-B."/>
            <person name="Rong J.-C."/>
            <person name="Qin Q.-L."/>
            <person name="Zhang Y.-Z."/>
        </authorList>
    </citation>
    <scope>NUCLEOTIDE SEQUENCE [LARGE SCALE GENOMIC DNA]</scope>
    <source>
        <strain evidence="3 4">KMM 661</strain>
    </source>
</reference>
<keyword evidence="4" id="KW-1185">Reference proteome</keyword>
<dbReference type="Pfam" id="PF05137">
    <property type="entry name" value="PilN"/>
    <property type="match status" value="1"/>
</dbReference>
<dbReference type="Proteomes" id="UP000198329">
    <property type="component" value="Chromosome I"/>
</dbReference>
<evidence type="ECO:0000256" key="1">
    <source>
        <dbReference type="SAM" id="Coils"/>
    </source>
</evidence>
<dbReference type="AlphaFoldDB" id="A0AAC9XYN8"/>
<keyword evidence="1" id="KW-0175">Coiled coil</keyword>
<accession>A0AAC9XYN8</accession>
<proteinExistence type="predicted"/>
<dbReference type="KEGG" id="png:PNIG_a3446"/>
<dbReference type="InterPro" id="IPR007813">
    <property type="entry name" value="PilN"/>
</dbReference>
<sequence>MKTRINFYQKSLRVRRDPVLLQNMLILWGGALIIIAIVWSLYAYKEHANHILLQQSKVQLKQAKTQLEVVKQQLADKQNKTLLISELKTLQQEIQHKQQVFSYLAQTSAQSKTDYAEVMRDLAQYHESNIWLTEIQFIGQKVTLHGQTLQSKYLPIWFSNLKQSTFFADKEFSVLELATEDGVSEFNVATDLSGKGVKP</sequence>
<feature type="coiled-coil region" evidence="1">
    <location>
        <begin position="53"/>
        <end position="80"/>
    </location>
</feature>